<gene>
    <name evidence="2" type="ORF">G2W53_041251</name>
</gene>
<dbReference type="Proteomes" id="UP000634136">
    <property type="component" value="Unassembled WGS sequence"/>
</dbReference>
<keyword evidence="3" id="KW-1185">Reference proteome</keyword>
<dbReference type="AlphaFoldDB" id="A0A834SGT3"/>
<dbReference type="EMBL" id="JAAIUW010000013">
    <property type="protein sequence ID" value="KAF7802140.1"/>
    <property type="molecule type" value="Genomic_DNA"/>
</dbReference>
<protein>
    <submittedName>
        <fullName evidence="2">Uncharacterized protein</fullName>
    </submittedName>
</protein>
<evidence type="ECO:0000313" key="2">
    <source>
        <dbReference type="EMBL" id="KAF7802140.1"/>
    </source>
</evidence>
<proteinExistence type="predicted"/>
<evidence type="ECO:0000313" key="3">
    <source>
        <dbReference type="Proteomes" id="UP000634136"/>
    </source>
</evidence>
<reference evidence="2" key="1">
    <citation type="submission" date="2020-09" db="EMBL/GenBank/DDBJ databases">
        <title>Genome-Enabled Discovery of Anthraquinone Biosynthesis in Senna tora.</title>
        <authorList>
            <person name="Kang S.-H."/>
            <person name="Pandey R.P."/>
            <person name="Lee C.-M."/>
            <person name="Sim J.-S."/>
            <person name="Jeong J.-T."/>
            <person name="Choi B.-S."/>
            <person name="Jung M."/>
            <person name="Ginzburg D."/>
            <person name="Zhao K."/>
            <person name="Won S.Y."/>
            <person name="Oh T.-J."/>
            <person name="Yu Y."/>
            <person name="Kim N.-H."/>
            <person name="Lee O.R."/>
            <person name="Lee T.-H."/>
            <person name="Bashyal P."/>
            <person name="Kim T.-S."/>
            <person name="Lee W.-H."/>
            <person name="Kawkins C."/>
            <person name="Kim C.-K."/>
            <person name="Kim J.S."/>
            <person name="Ahn B.O."/>
            <person name="Rhee S.Y."/>
            <person name="Sohng J.K."/>
        </authorList>
    </citation>
    <scope>NUCLEOTIDE SEQUENCE</scope>
    <source>
        <tissue evidence="2">Leaf</tissue>
    </source>
</reference>
<accession>A0A834SGT3</accession>
<comment type="caution">
    <text evidence="2">The sequence shown here is derived from an EMBL/GenBank/DDBJ whole genome shotgun (WGS) entry which is preliminary data.</text>
</comment>
<sequence length="86" mass="9945">MGKGKEWEHSNQIEMIEPPNMIFATQQPPPSMDDDMQLVWEMLTACSNMESELIKATKNILQKNRLACLKEVPYDTRMGKESEDSR</sequence>
<name>A0A834SGT3_9FABA</name>
<evidence type="ECO:0000256" key="1">
    <source>
        <dbReference type="SAM" id="MobiDB-lite"/>
    </source>
</evidence>
<feature type="region of interest" description="Disordered" evidence="1">
    <location>
        <begin position="1"/>
        <end position="32"/>
    </location>
</feature>
<feature type="compositionally biased region" description="Basic and acidic residues" evidence="1">
    <location>
        <begin position="1"/>
        <end position="11"/>
    </location>
</feature>
<organism evidence="2 3">
    <name type="scientific">Senna tora</name>
    <dbReference type="NCBI Taxonomy" id="362788"/>
    <lineage>
        <taxon>Eukaryota</taxon>
        <taxon>Viridiplantae</taxon>
        <taxon>Streptophyta</taxon>
        <taxon>Embryophyta</taxon>
        <taxon>Tracheophyta</taxon>
        <taxon>Spermatophyta</taxon>
        <taxon>Magnoliopsida</taxon>
        <taxon>eudicotyledons</taxon>
        <taxon>Gunneridae</taxon>
        <taxon>Pentapetalae</taxon>
        <taxon>rosids</taxon>
        <taxon>fabids</taxon>
        <taxon>Fabales</taxon>
        <taxon>Fabaceae</taxon>
        <taxon>Caesalpinioideae</taxon>
        <taxon>Cassia clade</taxon>
        <taxon>Senna</taxon>
    </lineage>
</organism>